<gene>
    <name evidence="1" type="ORF">B9059_024090</name>
</gene>
<accession>A0AAX1WBF7</accession>
<comment type="caution">
    <text evidence="1">The sequence shown here is derived from an EMBL/GenBank/DDBJ whole genome shotgun (WGS) entry which is preliminary data.</text>
</comment>
<dbReference type="EMBL" id="NEYZ02000098">
    <property type="protein sequence ID" value="RNT33366.1"/>
    <property type="molecule type" value="Genomic_DNA"/>
</dbReference>
<dbReference type="AlphaFoldDB" id="A0AAX1WBF7"/>
<organism evidence="1 2">
    <name type="scientific">Enterobacter roggenkampii</name>
    <dbReference type="NCBI Taxonomy" id="1812935"/>
    <lineage>
        <taxon>Bacteria</taxon>
        <taxon>Pseudomonadati</taxon>
        <taxon>Pseudomonadota</taxon>
        <taxon>Gammaproteobacteria</taxon>
        <taxon>Enterobacterales</taxon>
        <taxon>Enterobacteriaceae</taxon>
        <taxon>Enterobacter</taxon>
        <taxon>Enterobacter cloacae complex</taxon>
    </lineage>
</organism>
<sequence>MIALNTVKGIIEISSWHDIVERPHFRSNINPTNVDLKEIIGSYQFPEDVPCGLTTCHQPHKRGYIVVTKEGYETNIGKDCGKNYFSVDFVEMKTRFDRDVKTSLQRDNIRKAKETAPQLLEHVEGLRKQPKGADWIYSRIEKLRNRGVIGEAAANEIRKMLKERRKELLSSRLATKEERERDFSMNPSLEDKYHGQPYYVTIVTGSINHLEAMSKDNDLKELLIRGVTQTLRQLIDCDVDNLKSRELAQLSKDASNIQAKINMAQEIIPLAQKLLTASNLEPLAFWVEEHHGERAATPFKRFIEQL</sequence>
<name>A0AAX1WBF7_9ENTR</name>
<proteinExistence type="predicted"/>
<dbReference type="RefSeq" id="WP_087855336.1">
    <property type="nucleotide sequence ID" value="NZ_JAOOWP010000019.1"/>
</dbReference>
<dbReference type="Proteomes" id="UP000286098">
    <property type="component" value="Unassembled WGS sequence"/>
</dbReference>
<evidence type="ECO:0000313" key="2">
    <source>
        <dbReference type="Proteomes" id="UP000286098"/>
    </source>
</evidence>
<reference evidence="1 2" key="1">
    <citation type="submission" date="2018-10" db="EMBL/GenBank/DDBJ databases">
        <authorList>
            <person name="Vanduin D."/>
            <person name="Fouts D."/>
            <person name="Wright M."/>
            <person name="Sutton G."/>
            <person name="Nguyen K."/>
            <person name="Kreiswirth B."/>
            <person name="Chen L."/>
            <person name="Rojas L."/>
            <person name="Hujer A."/>
            <person name="Hujer K."/>
            <person name="Bonomo R."/>
            <person name="Adams M."/>
        </authorList>
    </citation>
    <scope>NUCLEOTIDE SEQUENCE [LARGE SCALE GENOMIC DNA]</scope>
    <source>
        <strain evidence="1 2">CRK0054</strain>
    </source>
</reference>
<protein>
    <submittedName>
        <fullName evidence="1">Uncharacterized protein</fullName>
    </submittedName>
</protein>
<evidence type="ECO:0000313" key="1">
    <source>
        <dbReference type="EMBL" id="RNT33366.1"/>
    </source>
</evidence>